<name>F2CHM7_STRSA</name>
<dbReference type="HOGENOM" id="CLU_3189737_0_0_9"/>
<sequence>MNNQKKHKLLLVIYLARAFIIEFFQIIATLAHKYLISKSLCDIFIT</sequence>
<accession>F2CHM7</accession>
<protein>
    <submittedName>
        <fullName evidence="2">Uncharacterized protein</fullName>
    </submittedName>
</protein>
<evidence type="ECO:0000313" key="3">
    <source>
        <dbReference type="Proteomes" id="UP000004826"/>
    </source>
</evidence>
<organism evidence="2 3">
    <name type="scientific">Streptococcus sanguinis SK408</name>
    <dbReference type="NCBI Taxonomy" id="888818"/>
    <lineage>
        <taxon>Bacteria</taxon>
        <taxon>Bacillati</taxon>
        <taxon>Bacillota</taxon>
        <taxon>Bacilli</taxon>
        <taxon>Lactobacillales</taxon>
        <taxon>Streptococcaceae</taxon>
        <taxon>Streptococcus</taxon>
    </lineage>
</organism>
<dbReference type="EMBL" id="AFBE01000014">
    <property type="protein sequence ID" value="EGF17217.1"/>
    <property type="molecule type" value="Genomic_DNA"/>
</dbReference>
<feature type="transmembrane region" description="Helical" evidence="1">
    <location>
        <begin position="9"/>
        <end position="30"/>
    </location>
</feature>
<comment type="caution">
    <text evidence="2">The sequence shown here is derived from an EMBL/GenBank/DDBJ whole genome shotgun (WGS) entry which is preliminary data.</text>
</comment>
<reference evidence="2 3" key="1">
    <citation type="submission" date="2011-02" db="EMBL/GenBank/DDBJ databases">
        <authorList>
            <person name="Muzny D."/>
            <person name="Qin X."/>
            <person name="Deng J."/>
            <person name="Jiang H."/>
            <person name="Liu Y."/>
            <person name="Qu J."/>
            <person name="Song X.-Z."/>
            <person name="Zhang L."/>
            <person name="Thornton R."/>
            <person name="Coyle M."/>
            <person name="Francisco L."/>
            <person name="Jackson L."/>
            <person name="Javaid M."/>
            <person name="Korchina V."/>
            <person name="Kovar C."/>
            <person name="Mata R."/>
            <person name="Mathew T."/>
            <person name="Ngo R."/>
            <person name="Nguyen L."/>
            <person name="Nguyen N."/>
            <person name="Okwuonu G."/>
            <person name="Ongeri F."/>
            <person name="Pham C."/>
            <person name="Simmons D."/>
            <person name="Wilczek-Boney K."/>
            <person name="Hale W."/>
            <person name="Jakkamsetti A."/>
            <person name="Pham P."/>
            <person name="Ruth R."/>
            <person name="San Lucas F."/>
            <person name="Warren J."/>
            <person name="Zhang J."/>
            <person name="Zhao Z."/>
            <person name="Zhou C."/>
            <person name="Zhu D."/>
            <person name="Lee S."/>
            <person name="Bess C."/>
            <person name="Blankenburg K."/>
            <person name="Forbes L."/>
            <person name="Fu Q."/>
            <person name="Gubbala S."/>
            <person name="Hirani K."/>
            <person name="Jayaseelan J.C."/>
            <person name="Lara F."/>
            <person name="Munidasa M."/>
            <person name="Palculict T."/>
            <person name="Patil S."/>
            <person name="Pu L.-L."/>
            <person name="Saada N."/>
            <person name="Tang L."/>
            <person name="Weissenberger G."/>
            <person name="Zhu Y."/>
            <person name="Hemphill L."/>
            <person name="Shang Y."/>
            <person name="Youmans B."/>
            <person name="Ayvaz T."/>
            <person name="Ross M."/>
            <person name="Santibanez J."/>
            <person name="Aqrawi P."/>
            <person name="Gross S."/>
            <person name="Joshi V."/>
            <person name="Fowler G."/>
            <person name="Nazareth L."/>
            <person name="Reid J."/>
            <person name="Worley K."/>
            <person name="Petrosino J."/>
            <person name="Highlander S."/>
            <person name="Gibbs R."/>
        </authorList>
    </citation>
    <scope>NUCLEOTIDE SEQUENCE [LARGE SCALE GENOMIC DNA]</scope>
    <source>
        <strain evidence="2 3">SK408</strain>
    </source>
</reference>
<keyword evidence="1" id="KW-0472">Membrane</keyword>
<gene>
    <name evidence="2" type="ORF">HMPREF9391_2293</name>
</gene>
<keyword evidence="1" id="KW-1133">Transmembrane helix</keyword>
<dbReference type="Proteomes" id="UP000004826">
    <property type="component" value="Unassembled WGS sequence"/>
</dbReference>
<dbReference type="AlphaFoldDB" id="F2CHM7"/>
<evidence type="ECO:0000313" key="2">
    <source>
        <dbReference type="EMBL" id="EGF17217.1"/>
    </source>
</evidence>
<proteinExistence type="predicted"/>
<keyword evidence="1" id="KW-0812">Transmembrane</keyword>
<evidence type="ECO:0000256" key="1">
    <source>
        <dbReference type="SAM" id="Phobius"/>
    </source>
</evidence>